<dbReference type="Proteomes" id="UP001279734">
    <property type="component" value="Unassembled WGS sequence"/>
</dbReference>
<sequence length="155" mass="16424">MAQEVQNGAENDGPNVVSFSAFKPQLFVEAPKAADAVQFYKTAFGAEEVGRTMHPKRKAEQDQPLILSADLKIGSSIFTVSDFSDESATPVTGFVFCLVTEDIDAAFSKALSAGAVAKGEVTEGEVAGTVAKVEDPYGFVWMISPPTKKADDAEV</sequence>
<reference evidence="3" key="1">
    <citation type="submission" date="2023-05" db="EMBL/GenBank/DDBJ databases">
        <title>Nepenthes gracilis genome sequencing.</title>
        <authorList>
            <person name="Fukushima K."/>
        </authorList>
    </citation>
    <scope>NUCLEOTIDE SEQUENCE</scope>
    <source>
        <strain evidence="3">SING2019-196</strain>
    </source>
</reference>
<evidence type="ECO:0000259" key="1">
    <source>
        <dbReference type="Pfam" id="PF22650"/>
    </source>
</evidence>
<gene>
    <name evidence="3" type="ORF">Nepgr_004290</name>
</gene>
<comment type="caution">
    <text evidence="3">The sequence shown here is derived from an EMBL/GenBank/DDBJ whole genome shotgun (WGS) entry which is preliminary data.</text>
</comment>
<dbReference type="Gene3D" id="3.10.180.10">
    <property type="entry name" value="2,3-Dihydroxybiphenyl 1,2-Dioxygenase, domain 1"/>
    <property type="match status" value="1"/>
</dbReference>
<dbReference type="AlphaFoldDB" id="A0AAD3S1D5"/>
<protein>
    <recommendedName>
        <fullName evidence="5">VOC domain-containing protein</fullName>
    </recommendedName>
</protein>
<dbReference type="Pfam" id="PF22656">
    <property type="entry name" value="At5g48480-like_N"/>
    <property type="match status" value="1"/>
</dbReference>
<dbReference type="InterPro" id="IPR029068">
    <property type="entry name" value="Glyas_Bleomycin-R_OHBP_Dase"/>
</dbReference>
<dbReference type="Pfam" id="PF22650">
    <property type="entry name" value="At5g48480-like_C"/>
    <property type="match status" value="1"/>
</dbReference>
<name>A0AAD3S1D5_NEPGR</name>
<feature type="domain" description="Glyoxalase At5g48480-like C-terminal" evidence="1">
    <location>
        <begin position="97"/>
        <end position="143"/>
    </location>
</feature>
<dbReference type="InterPro" id="IPR054576">
    <property type="entry name" value="At5g48480-like_N"/>
</dbReference>
<evidence type="ECO:0008006" key="5">
    <source>
        <dbReference type="Google" id="ProtNLM"/>
    </source>
</evidence>
<dbReference type="PANTHER" id="PTHR34109">
    <property type="entry name" value="BNAUNNG04460D PROTEIN-RELATED"/>
    <property type="match status" value="1"/>
</dbReference>
<dbReference type="InterPro" id="IPR054575">
    <property type="entry name" value="At5g48480-like_C"/>
</dbReference>
<dbReference type="EMBL" id="BSYO01000003">
    <property type="protein sequence ID" value="GMH02451.1"/>
    <property type="molecule type" value="Genomic_DNA"/>
</dbReference>
<dbReference type="CDD" id="cd07246">
    <property type="entry name" value="VOC_like"/>
    <property type="match status" value="1"/>
</dbReference>
<feature type="domain" description="Glyoxalase At5g48480-like N-terminal" evidence="2">
    <location>
        <begin position="25"/>
        <end position="82"/>
    </location>
</feature>
<dbReference type="PANTHER" id="PTHR34109:SF1">
    <property type="entry name" value="VOC DOMAIN-CONTAINING PROTEIN"/>
    <property type="match status" value="1"/>
</dbReference>
<accession>A0AAD3S1D5</accession>
<organism evidence="3 4">
    <name type="scientific">Nepenthes gracilis</name>
    <name type="common">Slender pitcher plant</name>
    <dbReference type="NCBI Taxonomy" id="150966"/>
    <lineage>
        <taxon>Eukaryota</taxon>
        <taxon>Viridiplantae</taxon>
        <taxon>Streptophyta</taxon>
        <taxon>Embryophyta</taxon>
        <taxon>Tracheophyta</taxon>
        <taxon>Spermatophyta</taxon>
        <taxon>Magnoliopsida</taxon>
        <taxon>eudicotyledons</taxon>
        <taxon>Gunneridae</taxon>
        <taxon>Pentapetalae</taxon>
        <taxon>Caryophyllales</taxon>
        <taxon>Nepenthaceae</taxon>
        <taxon>Nepenthes</taxon>
    </lineage>
</organism>
<evidence type="ECO:0000259" key="2">
    <source>
        <dbReference type="Pfam" id="PF22656"/>
    </source>
</evidence>
<evidence type="ECO:0000313" key="3">
    <source>
        <dbReference type="EMBL" id="GMH02451.1"/>
    </source>
</evidence>
<evidence type="ECO:0000313" key="4">
    <source>
        <dbReference type="Proteomes" id="UP001279734"/>
    </source>
</evidence>
<dbReference type="SUPFAM" id="SSF54593">
    <property type="entry name" value="Glyoxalase/Bleomycin resistance protein/Dihydroxybiphenyl dioxygenase"/>
    <property type="match status" value="1"/>
</dbReference>
<proteinExistence type="predicted"/>
<keyword evidence="4" id="KW-1185">Reference proteome</keyword>